<comment type="caution">
    <text evidence="2">The sequence shown here is derived from an EMBL/GenBank/DDBJ whole genome shotgun (WGS) entry which is preliminary data.</text>
</comment>
<evidence type="ECO:0000313" key="3">
    <source>
        <dbReference type="Proteomes" id="UP000286746"/>
    </source>
</evidence>
<reference evidence="2 3" key="1">
    <citation type="submission" date="2018-11" db="EMBL/GenBank/DDBJ databases">
        <title>Whole genome sequence of Streptomyces paromomycinus NBRC 15454(T).</title>
        <authorList>
            <person name="Komaki H."/>
            <person name="Tamura T."/>
        </authorList>
    </citation>
    <scope>NUCLEOTIDE SEQUENCE [LARGE SCALE GENOMIC DNA]</scope>
    <source>
        <strain evidence="2 3">NBRC 15454</strain>
    </source>
</reference>
<evidence type="ECO:0000313" key="2">
    <source>
        <dbReference type="EMBL" id="GCD43762.1"/>
    </source>
</evidence>
<evidence type="ECO:0000256" key="1">
    <source>
        <dbReference type="SAM" id="MobiDB-lite"/>
    </source>
</evidence>
<organism evidence="2 3">
    <name type="scientific">Streptomyces paromomycinus</name>
    <name type="common">Streptomyces rimosus subsp. paromomycinus</name>
    <dbReference type="NCBI Taxonomy" id="92743"/>
    <lineage>
        <taxon>Bacteria</taxon>
        <taxon>Bacillati</taxon>
        <taxon>Actinomycetota</taxon>
        <taxon>Actinomycetes</taxon>
        <taxon>Kitasatosporales</taxon>
        <taxon>Streptomycetaceae</taxon>
        <taxon>Streptomyces</taxon>
    </lineage>
</organism>
<accession>A0A401W377</accession>
<dbReference type="AlphaFoldDB" id="A0A401W377"/>
<sequence length="133" mass="14674">MPHPHHNAPSDAPDTVTAYDDAPTILAEMRWVTDRVAAHPSGTGLSREFWLRKAALLDRIALKESAECTPADAAESNAVAAKAAHRLAQYDRERGGGPLGTTHGPIPPDSPLWHPSYRPYVRQEYAAWLRMTR</sequence>
<name>A0A401W377_STREY</name>
<proteinExistence type="predicted"/>
<keyword evidence="3" id="KW-1185">Reference proteome</keyword>
<protein>
    <submittedName>
        <fullName evidence="2">Uncharacterized protein</fullName>
    </submittedName>
</protein>
<dbReference type="EMBL" id="BHZD01000001">
    <property type="protein sequence ID" value="GCD43762.1"/>
    <property type="molecule type" value="Genomic_DNA"/>
</dbReference>
<gene>
    <name evidence="2" type="ORF">GKJPGBOP_03444</name>
</gene>
<dbReference type="RefSeq" id="WP_125054806.1">
    <property type="nucleotide sequence ID" value="NZ_BHZD01000001.1"/>
</dbReference>
<feature type="region of interest" description="Disordered" evidence="1">
    <location>
        <begin position="90"/>
        <end position="110"/>
    </location>
</feature>
<dbReference type="Proteomes" id="UP000286746">
    <property type="component" value="Unassembled WGS sequence"/>
</dbReference>